<accession>A7NGI0</accession>
<dbReference type="PANTHER" id="PTHR34107">
    <property type="entry name" value="SLL0198 PROTEIN-RELATED"/>
    <property type="match status" value="1"/>
</dbReference>
<dbReference type="Pfam" id="PF05685">
    <property type="entry name" value="Uma2"/>
    <property type="match status" value="1"/>
</dbReference>
<dbReference type="InterPro" id="IPR011335">
    <property type="entry name" value="Restrct_endonuc-II-like"/>
</dbReference>
<gene>
    <name evidence="2" type="ordered locus">Rcas_0436</name>
</gene>
<evidence type="ECO:0000259" key="1">
    <source>
        <dbReference type="Pfam" id="PF05685"/>
    </source>
</evidence>
<dbReference type="Proteomes" id="UP000000263">
    <property type="component" value="Chromosome"/>
</dbReference>
<name>A7NGI0_ROSCS</name>
<proteinExistence type="predicted"/>
<feature type="domain" description="Putative restriction endonuclease" evidence="1">
    <location>
        <begin position="32"/>
        <end position="197"/>
    </location>
</feature>
<dbReference type="CDD" id="cd06260">
    <property type="entry name" value="DUF820-like"/>
    <property type="match status" value="1"/>
</dbReference>
<dbReference type="Gene3D" id="3.90.1570.10">
    <property type="entry name" value="tt1808, chain A"/>
    <property type="match status" value="1"/>
</dbReference>
<dbReference type="SUPFAM" id="SSF52980">
    <property type="entry name" value="Restriction endonuclease-like"/>
    <property type="match status" value="1"/>
</dbReference>
<dbReference type="HOGENOM" id="CLU_076312_0_2_0"/>
<dbReference type="InterPro" id="IPR012296">
    <property type="entry name" value="Nuclease_put_TT1808"/>
</dbReference>
<dbReference type="EMBL" id="CP000804">
    <property type="protein sequence ID" value="ABU56567.1"/>
    <property type="molecule type" value="Genomic_DNA"/>
</dbReference>
<dbReference type="STRING" id="383372.Rcas_0436"/>
<dbReference type="KEGG" id="rca:Rcas_0436"/>
<dbReference type="AlphaFoldDB" id="A7NGI0"/>
<keyword evidence="3" id="KW-1185">Reference proteome</keyword>
<dbReference type="RefSeq" id="WP_011997970.1">
    <property type="nucleotide sequence ID" value="NC_009767.1"/>
</dbReference>
<protein>
    <recommendedName>
        <fullName evidence="1">Putative restriction endonuclease domain-containing protein</fullName>
    </recommendedName>
</protein>
<dbReference type="InterPro" id="IPR008538">
    <property type="entry name" value="Uma2"/>
</dbReference>
<evidence type="ECO:0000313" key="2">
    <source>
        <dbReference type="EMBL" id="ABU56567.1"/>
    </source>
</evidence>
<evidence type="ECO:0000313" key="3">
    <source>
        <dbReference type="Proteomes" id="UP000000263"/>
    </source>
</evidence>
<organism evidence="2 3">
    <name type="scientific">Roseiflexus castenholzii (strain DSM 13941 / HLO8)</name>
    <dbReference type="NCBI Taxonomy" id="383372"/>
    <lineage>
        <taxon>Bacteria</taxon>
        <taxon>Bacillati</taxon>
        <taxon>Chloroflexota</taxon>
        <taxon>Chloroflexia</taxon>
        <taxon>Chloroflexales</taxon>
        <taxon>Roseiflexineae</taxon>
        <taxon>Roseiflexaceae</taxon>
        <taxon>Roseiflexus</taxon>
    </lineage>
</organism>
<dbReference type="OrthoDB" id="9793127at2"/>
<reference evidence="2 3" key="1">
    <citation type="submission" date="2007-08" db="EMBL/GenBank/DDBJ databases">
        <title>Complete sequence of Roseiflexus castenholzii DSM 13941.</title>
        <authorList>
            <consortium name="US DOE Joint Genome Institute"/>
            <person name="Copeland A."/>
            <person name="Lucas S."/>
            <person name="Lapidus A."/>
            <person name="Barry K."/>
            <person name="Glavina del Rio T."/>
            <person name="Dalin E."/>
            <person name="Tice H."/>
            <person name="Pitluck S."/>
            <person name="Thompson L.S."/>
            <person name="Brettin T."/>
            <person name="Bruce D."/>
            <person name="Detter J.C."/>
            <person name="Han C."/>
            <person name="Tapia R."/>
            <person name="Schmutz J."/>
            <person name="Larimer F."/>
            <person name="Land M."/>
            <person name="Hauser L."/>
            <person name="Kyrpides N."/>
            <person name="Mikhailova N."/>
            <person name="Bryant D.A."/>
            <person name="Hanada S."/>
            <person name="Tsukatani Y."/>
            <person name="Richardson P."/>
        </authorList>
    </citation>
    <scope>NUCLEOTIDE SEQUENCE [LARGE SCALE GENOMIC DNA]</scope>
    <source>
        <strain evidence="3">DSM 13941 / HLO8</strain>
    </source>
</reference>
<dbReference type="PANTHER" id="PTHR34107:SF2">
    <property type="entry name" value="SLL0888 PROTEIN"/>
    <property type="match status" value="1"/>
</dbReference>
<dbReference type="eggNOG" id="COG4636">
    <property type="taxonomic scope" value="Bacteria"/>
</dbReference>
<sequence length="204" mass="22874">MTVEAHADSLRITHSDGLEVDLAPLQALWTEEQYLRLTEQTNHLIEFVDGSIEVLPMPTSRHQTMLLLLYERLKAAVQPTGGKVLAAPLRLRLRPGKFCEPDIVLLQSADDPRYQDAFWLGADLVVEVVSPDQPERDTREKVRDYAEAGIPEYWIVNPLDETVTVLALAGEAYTPHGVFRRGQRALSKLLDGFGVAVDDIFDVQ</sequence>